<dbReference type="OrthoDB" id="10525100at2759"/>
<evidence type="ECO:0000313" key="2">
    <source>
        <dbReference type="EMBL" id="PBL01531.1"/>
    </source>
</evidence>
<feature type="region of interest" description="Disordered" evidence="1">
    <location>
        <begin position="76"/>
        <end position="97"/>
    </location>
</feature>
<dbReference type="OMA" id="TWISTCH"/>
<dbReference type="EMBL" id="KZ293645">
    <property type="protein sequence ID" value="PBL01531.1"/>
    <property type="molecule type" value="Genomic_DNA"/>
</dbReference>
<evidence type="ECO:0000256" key="1">
    <source>
        <dbReference type="SAM" id="MobiDB-lite"/>
    </source>
</evidence>
<gene>
    <name evidence="2" type="ORF">ARMGADRAFT_1023002</name>
</gene>
<dbReference type="InParanoid" id="A0A2H3E5B3"/>
<evidence type="ECO:0000313" key="3">
    <source>
        <dbReference type="Proteomes" id="UP000217790"/>
    </source>
</evidence>
<dbReference type="AlphaFoldDB" id="A0A2H3E5B3"/>
<keyword evidence="3" id="KW-1185">Reference proteome</keyword>
<protein>
    <submittedName>
        <fullName evidence="2">Uncharacterized protein</fullName>
    </submittedName>
</protein>
<dbReference type="Proteomes" id="UP000217790">
    <property type="component" value="Unassembled WGS sequence"/>
</dbReference>
<name>A0A2H3E5B3_ARMGA</name>
<proteinExistence type="predicted"/>
<accession>A0A2H3E5B3</accession>
<reference evidence="3" key="1">
    <citation type="journal article" date="2017" name="Nat. Ecol. Evol.">
        <title>Genome expansion and lineage-specific genetic innovations in the forest pathogenic fungi Armillaria.</title>
        <authorList>
            <person name="Sipos G."/>
            <person name="Prasanna A.N."/>
            <person name="Walter M.C."/>
            <person name="O'Connor E."/>
            <person name="Balint B."/>
            <person name="Krizsan K."/>
            <person name="Kiss B."/>
            <person name="Hess J."/>
            <person name="Varga T."/>
            <person name="Slot J."/>
            <person name="Riley R."/>
            <person name="Boka B."/>
            <person name="Rigling D."/>
            <person name="Barry K."/>
            <person name="Lee J."/>
            <person name="Mihaltcheva S."/>
            <person name="LaButti K."/>
            <person name="Lipzen A."/>
            <person name="Waldron R."/>
            <person name="Moloney N.M."/>
            <person name="Sperisen C."/>
            <person name="Kredics L."/>
            <person name="Vagvoelgyi C."/>
            <person name="Patrignani A."/>
            <person name="Fitzpatrick D."/>
            <person name="Nagy I."/>
            <person name="Doyle S."/>
            <person name="Anderson J.B."/>
            <person name="Grigoriev I.V."/>
            <person name="Gueldener U."/>
            <person name="Muensterkoetter M."/>
            <person name="Nagy L.G."/>
        </authorList>
    </citation>
    <scope>NUCLEOTIDE SEQUENCE [LARGE SCALE GENOMIC DNA]</scope>
    <source>
        <strain evidence="3">Ar21-2</strain>
    </source>
</reference>
<sequence>MDMVIPRDLNPDQDDNAWAQDIIAALAIGGTDDTAHRFVSGDDFVMKDASAHPTSPLPPATSSPAAKKLAKLAVPTRTNTRHKDLLSSKGAKPSPAVKPKAALASLKGKAPAVPLAGPPIGSGPSIPPVNAATICSGVMGMTVADALGATDSNAAIRDNALVSQMADVHKYISEVCTAQLSVPDAPSSEDFHALEESITTLMKSTEGRFTSFQSVLNAIMERITLPALAIVSAPVQALPVPPVSPGLPPVVLDDHHVPVLAPTVPVGNPVPVHAPFSQIGASTLAGNVTVDPSHVFPPYPSAQPQIQLQCIRVDFIDPSCPNDRPTLDDVCGPSLPSLGSGSVPAGYENYAHP</sequence>
<organism evidence="2 3">
    <name type="scientific">Armillaria gallica</name>
    <name type="common">Bulbous honey fungus</name>
    <name type="synonym">Armillaria bulbosa</name>
    <dbReference type="NCBI Taxonomy" id="47427"/>
    <lineage>
        <taxon>Eukaryota</taxon>
        <taxon>Fungi</taxon>
        <taxon>Dikarya</taxon>
        <taxon>Basidiomycota</taxon>
        <taxon>Agaricomycotina</taxon>
        <taxon>Agaricomycetes</taxon>
        <taxon>Agaricomycetidae</taxon>
        <taxon>Agaricales</taxon>
        <taxon>Marasmiineae</taxon>
        <taxon>Physalacriaceae</taxon>
        <taxon>Armillaria</taxon>
    </lineage>
</organism>
<feature type="compositionally biased region" description="Low complexity" evidence="1">
    <location>
        <begin position="87"/>
        <end position="97"/>
    </location>
</feature>